<reference evidence="6" key="1">
    <citation type="submission" date="2018-12" db="EMBL/GenBank/DDBJ databases">
        <title>Tengunoibacter tsumagoiensis gen. nov., sp. nov., Dictyobacter kobayashii sp. nov., D. alpinus sp. nov., and D. joshuensis sp. nov. and description of Dictyobacteraceae fam. nov. within the order Ktedonobacterales isolated from Tengu-no-mugimeshi.</title>
        <authorList>
            <person name="Wang C.M."/>
            <person name="Zheng Y."/>
            <person name="Sakai Y."/>
            <person name="Toyoda A."/>
            <person name="Minakuchi Y."/>
            <person name="Abe K."/>
            <person name="Yokota A."/>
            <person name="Yabe S."/>
        </authorList>
    </citation>
    <scope>NUCLEOTIDE SEQUENCE [LARGE SCALE GENOMIC DNA]</scope>
    <source>
        <strain evidence="6">S-27</strain>
    </source>
</reference>
<dbReference type="GO" id="GO:0019172">
    <property type="term" value="F:glyoxalase III activity"/>
    <property type="evidence" value="ECO:0007669"/>
    <property type="project" value="TreeGrafter"/>
</dbReference>
<keyword evidence="5" id="KW-0808">Transferase</keyword>
<dbReference type="GO" id="GO:0019243">
    <property type="term" value="P:methylglyoxal catabolic process to D-lactate via S-lactoyl-glutathione"/>
    <property type="evidence" value="ECO:0007669"/>
    <property type="project" value="TreeGrafter"/>
</dbReference>
<dbReference type="PANTHER" id="PTHR48094:SF11">
    <property type="entry name" value="GLUTATHIONE-INDEPENDENT GLYOXALASE HSP31-RELATED"/>
    <property type="match status" value="1"/>
</dbReference>
<dbReference type="InterPro" id="IPR029062">
    <property type="entry name" value="Class_I_gatase-like"/>
</dbReference>
<evidence type="ECO:0000313" key="6">
    <source>
        <dbReference type="Proteomes" id="UP000287224"/>
    </source>
</evidence>
<evidence type="ECO:0000256" key="3">
    <source>
        <dbReference type="ARBA" id="ARBA00038493"/>
    </source>
</evidence>
<dbReference type="SUPFAM" id="SSF52317">
    <property type="entry name" value="Class I glutamine amidotransferase-like"/>
    <property type="match status" value="1"/>
</dbReference>
<dbReference type="GO" id="GO:0016301">
    <property type="term" value="F:kinase activity"/>
    <property type="evidence" value="ECO:0007669"/>
    <property type="project" value="UniProtKB-KW"/>
</dbReference>
<dbReference type="EMBL" id="BIFQ01000002">
    <property type="protein sequence ID" value="GCE07979.1"/>
    <property type="molecule type" value="Genomic_DNA"/>
</dbReference>
<name>A0A401ZM73_9CHLR</name>
<dbReference type="InterPro" id="IPR050325">
    <property type="entry name" value="Prot/Nucl_acid_deglycase"/>
</dbReference>
<dbReference type="Proteomes" id="UP000287224">
    <property type="component" value="Unassembled WGS sequence"/>
</dbReference>
<evidence type="ECO:0000256" key="2">
    <source>
        <dbReference type="ARBA" id="ARBA00023239"/>
    </source>
</evidence>
<feature type="domain" description="DJ-1/PfpI" evidence="4">
    <location>
        <begin position="47"/>
        <end position="242"/>
    </location>
</feature>
<comment type="similarity">
    <text evidence="3">Belongs to the peptidase C56 family. HSP31-like subfamily.</text>
</comment>
<keyword evidence="1" id="KW-0346">Stress response</keyword>
<evidence type="ECO:0000259" key="4">
    <source>
        <dbReference type="Pfam" id="PF01965"/>
    </source>
</evidence>
<dbReference type="RefSeq" id="WP_126600191.1">
    <property type="nucleotide sequence ID" value="NZ_BIFQ01000002.1"/>
</dbReference>
<protein>
    <submittedName>
        <fullName evidence="5">Dihydroxyacetone kinase</fullName>
    </submittedName>
</protein>
<proteinExistence type="inferred from homology"/>
<gene>
    <name evidence="5" type="ORF">KDAU_53080</name>
</gene>
<accession>A0A401ZM73</accession>
<sequence length="257" mass="27905">MADISIQNSGSHHSVVDTTHTKPFRILQVVANPSTSTTTGWPVGFWAAELSHPFYEFSEAGYDVTVASPAGGKVEVDALSDPRDPSKWSADDLISMGFLSTPDLVELLESTPRLADLDYSSYDALVICGGQSPMFTFRDNQDLHNAIRSFYEAEKPVAAFCHGVAALVDATLSDGSYLVTGKTVTGFANVEEDYSDKAASVKIMPWRLEDALRERGANYVQAGLFKQFAIRDGRLITGQQQYSGRKVAQLVIAALGQ</sequence>
<dbReference type="OrthoDB" id="9792284at2"/>
<evidence type="ECO:0000256" key="1">
    <source>
        <dbReference type="ARBA" id="ARBA00023016"/>
    </source>
</evidence>
<dbReference type="Pfam" id="PF01965">
    <property type="entry name" value="DJ-1_PfpI"/>
    <property type="match status" value="1"/>
</dbReference>
<evidence type="ECO:0000313" key="5">
    <source>
        <dbReference type="EMBL" id="GCE07979.1"/>
    </source>
</evidence>
<keyword evidence="6" id="KW-1185">Reference proteome</keyword>
<keyword evidence="2" id="KW-0456">Lyase</keyword>
<dbReference type="InterPro" id="IPR002818">
    <property type="entry name" value="DJ-1/PfpI"/>
</dbReference>
<dbReference type="AlphaFoldDB" id="A0A401ZM73"/>
<comment type="caution">
    <text evidence="5">The sequence shown here is derived from an EMBL/GenBank/DDBJ whole genome shotgun (WGS) entry which is preliminary data.</text>
</comment>
<dbReference type="GO" id="GO:0005737">
    <property type="term" value="C:cytoplasm"/>
    <property type="evidence" value="ECO:0007669"/>
    <property type="project" value="TreeGrafter"/>
</dbReference>
<dbReference type="Gene3D" id="3.40.50.880">
    <property type="match status" value="1"/>
</dbReference>
<organism evidence="5 6">
    <name type="scientific">Dictyobacter aurantiacus</name>
    <dbReference type="NCBI Taxonomy" id="1936993"/>
    <lineage>
        <taxon>Bacteria</taxon>
        <taxon>Bacillati</taxon>
        <taxon>Chloroflexota</taxon>
        <taxon>Ktedonobacteria</taxon>
        <taxon>Ktedonobacterales</taxon>
        <taxon>Dictyobacteraceae</taxon>
        <taxon>Dictyobacter</taxon>
    </lineage>
</organism>
<dbReference type="PANTHER" id="PTHR48094">
    <property type="entry name" value="PROTEIN/NUCLEIC ACID DEGLYCASE DJ-1-RELATED"/>
    <property type="match status" value="1"/>
</dbReference>
<keyword evidence="5" id="KW-0418">Kinase</keyword>
<dbReference type="CDD" id="cd03141">
    <property type="entry name" value="GATase1_Hsp31_like"/>
    <property type="match status" value="1"/>
</dbReference>